<dbReference type="InterPro" id="IPR035959">
    <property type="entry name" value="RutC-like_sf"/>
</dbReference>
<sequence>MNPSLTPIVLSNTSKKSTFSPAVRVGDLLFISGMTAVNDEHQIVGEDIVEQARFIYQKMDKVLRAAGLGFDSVIETHEYVTTLKDYDKTAEVRREVFNNGPYPAATGVQVAGLVRPGALIEISAIAYAGAEKGLAIAG</sequence>
<dbReference type="GO" id="GO:0005829">
    <property type="term" value="C:cytosol"/>
    <property type="evidence" value="ECO:0007669"/>
    <property type="project" value="TreeGrafter"/>
</dbReference>
<reference evidence="2 3" key="1">
    <citation type="submission" date="2020-07" db="EMBL/GenBank/DDBJ databases">
        <title>Taxonomic revisions and descriptions of new bacterial species based on genomic comparisons in the high-G+C-content subgroup of the family Alcaligenaceae.</title>
        <authorList>
            <person name="Szabo A."/>
            <person name="Felfoldi T."/>
        </authorList>
    </citation>
    <scope>NUCLEOTIDE SEQUENCE [LARGE SCALE GENOMIC DNA]</scope>
    <source>
        <strain evidence="2 3">DSM 25264</strain>
    </source>
</reference>
<dbReference type="CDD" id="cd00448">
    <property type="entry name" value="YjgF_YER057c_UK114_family"/>
    <property type="match status" value="1"/>
</dbReference>
<organism evidence="2 3">
    <name type="scientific">Allopusillimonas soli</name>
    <dbReference type="NCBI Taxonomy" id="659016"/>
    <lineage>
        <taxon>Bacteria</taxon>
        <taxon>Pseudomonadati</taxon>
        <taxon>Pseudomonadota</taxon>
        <taxon>Betaproteobacteria</taxon>
        <taxon>Burkholderiales</taxon>
        <taxon>Alcaligenaceae</taxon>
        <taxon>Allopusillimonas</taxon>
    </lineage>
</organism>
<dbReference type="SUPFAM" id="SSF55298">
    <property type="entry name" value="YjgF-like"/>
    <property type="match status" value="1"/>
</dbReference>
<comment type="similarity">
    <text evidence="1">Belongs to the RutC family.</text>
</comment>
<comment type="caution">
    <text evidence="2">The sequence shown here is derived from an EMBL/GenBank/DDBJ whole genome shotgun (WGS) entry which is preliminary data.</text>
</comment>
<gene>
    <name evidence="2" type="ORF">H0A68_17740</name>
</gene>
<dbReference type="AlphaFoldDB" id="A0A853FD40"/>
<dbReference type="RefSeq" id="WP_129970603.1">
    <property type="nucleotide sequence ID" value="NZ_JACCEW010000006.1"/>
</dbReference>
<keyword evidence="3" id="KW-1185">Reference proteome</keyword>
<dbReference type="OrthoDB" id="9808943at2"/>
<evidence type="ECO:0000313" key="3">
    <source>
        <dbReference type="Proteomes" id="UP000580517"/>
    </source>
</evidence>
<protein>
    <submittedName>
        <fullName evidence="2">RidA family protein</fullName>
    </submittedName>
</protein>
<dbReference type="PANTHER" id="PTHR11803:SF58">
    <property type="entry name" value="PROTEIN HMF1-RELATED"/>
    <property type="match status" value="1"/>
</dbReference>
<dbReference type="PANTHER" id="PTHR11803">
    <property type="entry name" value="2-IMINOBUTANOATE/2-IMINOPROPANOATE DEAMINASE RIDA"/>
    <property type="match status" value="1"/>
</dbReference>
<dbReference type="InterPro" id="IPR006175">
    <property type="entry name" value="YjgF/YER057c/UK114"/>
</dbReference>
<dbReference type="Gene3D" id="3.30.1330.40">
    <property type="entry name" value="RutC-like"/>
    <property type="match status" value="1"/>
</dbReference>
<dbReference type="Proteomes" id="UP000580517">
    <property type="component" value="Unassembled WGS sequence"/>
</dbReference>
<dbReference type="Pfam" id="PF01042">
    <property type="entry name" value="Ribonuc_L-PSP"/>
    <property type="match status" value="1"/>
</dbReference>
<name>A0A853FD40_9BURK</name>
<accession>A0A853FD40</accession>
<proteinExistence type="inferred from homology"/>
<dbReference type="GO" id="GO:0019239">
    <property type="term" value="F:deaminase activity"/>
    <property type="evidence" value="ECO:0007669"/>
    <property type="project" value="TreeGrafter"/>
</dbReference>
<dbReference type="EMBL" id="JACCEW010000006">
    <property type="protein sequence ID" value="NYT38725.1"/>
    <property type="molecule type" value="Genomic_DNA"/>
</dbReference>
<evidence type="ECO:0000313" key="2">
    <source>
        <dbReference type="EMBL" id="NYT38725.1"/>
    </source>
</evidence>
<evidence type="ECO:0000256" key="1">
    <source>
        <dbReference type="ARBA" id="ARBA00010552"/>
    </source>
</evidence>